<dbReference type="Gramene" id="KQL15503">
    <property type="protein sequence ID" value="KQL15503"/>
    <property type="gene ID" value="SETIT_024132mg"/>
</dbReference>
<comment type="similarity">
    <text evidence="1 4">Belongs to the cystatin family. Phytocystatin subfamily.</text>
</comment>
<keyword evidence="3 4" id="KW-0789">Thiol protease inhibitor</keyword>
<feature type="compositionally biased region" description="Basic and acidic residues" evidence="5">
    <location>
        <begin position="68"/>
        <end position="77"/>
    </location>
</feature>
<evidence type="ECO:0000256" key="4">
    <source>
        <dbReference type="RuleBase" id="RU362130"/>
    </source>
</evidence>
<dbReference type="HOGENOM" id="CLU_876010_0_0_1"/>
<organism evidence="7 8">
    <name type="scientific">Setaria italica</name>
    <name type="common">Foxtail millet</name>
    <name type="synonym">Panicum italicum</name>
    <dbReference type="NCBI Taxonomy" id="4555"/>
    <lineage>
        <taxon>Eukaryota</taxon>
        <taxon>Viridiplantae</taxon>
        <taxon>Streptophyta</taxon>
        <taxon>Embryophyta</taxon>
        <taxon>Tracheophyta</taxon>
        <taxon>Spermatophyta</taxon>
        <taxon>Magnoliopsida</taxon>
        <taxon>Liliopsida</taxon>
        <taxon>Poales</taxon>
        <taxon>Poaceae</taxon>
        <taxon>PACMAD clade</taxon>
        <taxon>Panicoideae</taxon>
        <taxon>Panicodae</taxon>
        <taxon>Paniceae</taxon>
        <taxon>Cenchrinae</taxon>
        <taxon>Setaria</taxon>
    </lineage>
</organism>
<dbReference type="CDD" id="cd00042">
    <property type="entry name" value="CY"/>
    <property type="match status" value="1"/>
</dbReference>
<name>K3ZC58_SETIT</name>
<evidence type="ECO:0000256" key="3">
    <source>
        <dbReference type="ARBA" id="ARBA00022704"/>
    </source>
</evidence>
<evidence type="ECO:0000256" key="1">
    <source>
        <dbReference type="ARBA" id="ARBA00007233"/>
    </source>
</evidence>
<keyword evidence="2 4" id="KW-0646">Protease inhibitor</keyword>
<dbReference type="FunFam" id="3.10.450.10:FF:000016">
    <property type="entry name" value="Cysteine proteinase inhibitor"/>
    <property type="match status" value="1"/>
</dbReference>
<dbReference type="GO" id="GO:0004869">
    <property type="term" value="F:cysteine-type endopeptidase inhibitor activity"/>
    <property type="evidence" value="ECO:0000318"/>
    <property type="project" value="GO_Central"/>
</dbReference>
<evidence type="ECO:0000259" key="6">
    <source>
        <dbReference type="SMART" id="SM00043"/>
    </source>
</evidence>
<evidence type="ECO:0000256" key="5">
    <source>
        <dbReference type="SAM" id="MobiDB-lite"/>
    </source>
</evidence>
<dbReference type="InterPro" id="IPR027214">
    <property type="entry name" value="Cystatin"/>
</dbReference>
<dbReference type="InterPro" id="IPR046350">
    <property type="entry name" value="Cystatin_sf"/>
</dbReference>
<reference evidence="8" key="1">
    <citation type="journal article" date="2012" name="Nat. Biotechnol.">
        <title>Reference genome sequence of the model plant Setaria.</title>
        <authorList>
            <person name="Bennetzen J.L."/>
            <person name="Schmutz J."/>
            <person name="Wang H."/>
            <person name="Percifield R."/>
            <person name="Hawkins J."/>
            <person name="Pontaroli A.C."/>
            <person name="Estep M."/>
            <person name="Feng L."/>
            <person name="Vaughn J.N."/>
            <person name="Grimwood J."/>
            <person name="Jenkins J."/>
            <person name="Barry K."/>
            <person name="Lindquist E."/>
            <person name="Hellsten U."/>
            <person name="Deshpande S."/>
            <person name="Wang X."/>
            <person name="Wu X."/>
            <person name="Mitros T."/>
            <person name="Triplett J."/>
            <person name="Yang X."/>
            <person name="Ye C.Y."/>
            <person name="Mauro-Herrera M."/>
            <person name="Wang L."/>
            <person name="Li P."/>
            <person name="Sharma M."/>
            <person name="Sharma R."/>
            <person name="Ronald P.C."/>
            <person name="Panaud O."/>
            <person name="Kellogg E.A."/>
            <person name="Brutnell T.P."/>
            <person name="Doust A.N."/>
            <person name="Tuskan G.A."/>
            <person name="Rokhsar D."/>
            <person name="Devos K.M."/>
        </authorList>
    </citation>
    <scope>NUCLEOTIDE SEQUENCE [LARGE SCALE GENOMIC DNA]</scope>
    <source>
        <strain evidence="8">cv. Yugu1</strain>
    </source>
</reference>
<proteinExistence type="inferred from homology"/>
<accession>K3ZC58</accession>
<dbReference type="EnsemblPlants" id="KQL15503">
    <property type="protein sequence ID" value="KQL15503"/>
    <property type="gene ID" value="SETIT_024132mg"/>
</dbReference>
<keyword evidence="8" id="KW-1185">Reference proteome</keyword>
<dbReference type="Gene3D" id="3.10.450.10">
    <property type="match status" value="1"/>
</dbReference>
<dbReference type="PANTHER" id="PTHR11413:SF124">
    <property type="entry name" value="CYSTEINE PROTEINASE INHIBITOR 3"/>
    <property type="match status" value="1"/>
</dbReference>
<dbReference type="AlphaFoldDB" id="K3ZC58"/>
<dbReference type="PANTHER" id="PTHR11413">
    <property type="entry name" value="CYSTATIN FAMILY MEMBER"/>
    <property type="match status" value="1"/>
</dbReference>
<dbReference type="STRING" id="4555.K3ZC58"/>
<feature type="compositionally biased region" description="Pro residues" evidence="5">
    <location>
        <begin position="85"/>
        <end position="94"/>
    </location>
</feature>
<dbReference type="Proteomes" id="UP000004995">
    <property type="component" value="Unassembled WGS sequence"/>
</dbReference>
<sequence length="318" mass="34838">GVGLRWRASVTRWRRRRRGQQPGRLTAHSRATRNADTLRQLGSAHRPEEDKLASARRAPCQHPAARSRSADGSDRITRRCRPHANLPPPVPHPARFPHLPKQKREHEHEQSRSGRAAAKRHTPTRTNQAAGRLASSGSEEMLAATMTPRRASLSAAVLLLASAAAVSGFHLGGDESGLVQGVLAALRERAEAEEAARFAVAHHNKNQGSALEFTRVLKSKRQVVTGTLHDLVLEAADAGKKSLYRAKVWVKPWEDFKSVVEFRLVGDSDAESESSVASDESSRQAIAKVSLEADIVQEEARLHTIENEGLSRDFTSSS</sequence>
<evidence type="ECO:0000313" key="7">
    <source>
        <dbReference type="EnsemblPlants" id="KQL15503"/>
    </source>
</evidence>
<dbReference type="eggNOG" id="ENOG502R76J">
    <property type="taxonomic scope" value="Eukaryota"/>
</dbReference>
<dbReference type="InParanoid" id="K3ZC58"/>
<feature type="compositionally biased region" description="Basic and acidic residues" evidence="5">
    <location>
        <begin position="102"/>
        <end position="112"/>
    </location>
</feature>
<dbReference type="Pfam" id="PF16845">
    <property type="entry name" value="SQAPI"/>
    <property type="match status" value="1"/>
</dbReference>
<dbReference type="EMBL" id="AGNK02001727">
    <property type="status" value="NOT_ANNOTATED_CDS"/>
    <property type="molecule type" value="Genomic_DNA"/>
</dbReference>
<evidence type="ECO:0000313" key="8">
    <source>
        <dbReference type="Proteomes" id="UP000004995"/>
    </source>
</evidence>
<feature type="domain" description="Cystatin" evidence="6">
    <location>
        <begin position="177"/>
        <end position="265"/>
    </location>
</feature>
<reference evidence="7" key="2">
    <citation type="submission" date="2018-08" db="UniProtKB">
        <authorList>
            <consortium name="EnsemblPlants"/>
        </authorList>
    </citation>
    <scope>IDENTIFICATION</scope>
    <source>
        <strain evidence="7">Yugu1</strain>
    </source>
</reference>
<protein>
    <recommendedName>
        <fullName evidence="4">Cysteine proteinase inhibitor</fullName>
    </recommendedName>
</protein>
<dbReference type="InterPro" id="IPR000010">
    <property type="entry name" value="Cystatin_dom"/>
</dbReference>
<dbReference type="SMART" id="SM00043">
    <property type="entry name" value="CY"/>
    <property type="match status" value="1"/>
</dbReference>
<evidence type="ECO:0000256" key="2">
    <source>
        <dbReference type="ARBA" id="ARBA00022690"/>
    </source>
</evidence>
<feature type="region of interest" description="Disordered" evidence="5">
    <location>
        <begin position="14"/>
        <end position="136"/>
    </location>
</feature>
<dbReference type="SUPFAM" id="SSF54403">
    <property type="entry name" value="Cystatin/monellin"/>
    <property type="match status" value="1"/>
</dbReference>